<evidence type="ECO:0000313" key="5">
    <source>
        <dbReference type="EMBL" id="PAE88063.1"/>
    </source>
</evidence>
<dbReference type="SMART" id="SM00342">
    <property type="entry name" value="HTH_ARAC"/>
    <property type="match status" value="1"/>
</dbReference>
<dbReference type="Gene3D" id="1.10.10.60">
    <property type="entry name" value="Homeodomain-like"/>
    <property type="match status" value="2"/>
</dbReference>
<dbReference type="PRINTS" id="PR00032">
    <property type="entry name" value="HTHARAC"/>
</dbReference>
<dbReference type="PANTHER" id="PTHR43280:SF2">
    <property type="entry name" value="HTH-TYPE TRANSCRIPTIONAL REGULATOR EXSA"/>
    <property type="match status" value="1"/>
</dbReference>
<reference evidence="5 6" key="1">
    <citation type="submission" date="2017-07" db="EMBL/GenBank/DDBJ databases">
        <title>Isolation and whole genome analysis of endospore-forming bacteria from heroin.</title>
        <authorList>
            <person name="Kalinowski J."/>
            <person name="Ahrens B."/>
            <person name="Al-Dilaimi A."/>
            <person name="Winkler A."/>
            <person name="Wibberg D."/>
            <person name="Schleenbecker U."/>
            <person name="Ruckert C."/>
            <person name="Wolfel R."/>
            <person name="Grass G."/>
        </authorList>
    </citation>
    <scope>NUCLEOTIDE SEQUENCE [LARGE SCALE GENOMIC DNA]</scope>
    <source>
        <strain evidence="5 6">7539</strain>
    </source>
</reference>
<dbReference type="InterPro" id="IPR020449">
    <property type="entry name" value="Tscrpt_reg_AraC-type_HTH"/>
</dbReference>
<evidence type="ECO:0000313" key="6">
    <source>
        <dbReference type="Proteomes" id="UP000216207"/>
    </source>
</evidence>
<gene>
    <name evidence="5" type="ORF">CHH72_14535</name>
</gene>
<evidence type="ECO:0000256" key="2">
    <source>
        <dbReference type="ARBA" id="ARBA00023125"/>
    </source>
</evidence>
<sequence length="79" mass="9494">MVKTNPTYLSRVFKEETNMNMMHYINLKRVEEAKLYLQGDTPITEIAFLVGFNDANYFSRVFKQIVSVTPLQYRKEYYR</sequence>
<dbReference type="SUPFAM" id="SSF46689">
    <property type="entry name" value="Homeodomain-like"/>
    <property type="match status" value="1"/>
</dbReference>
<accession>A0A268NX01</accession>
<name>A0A268NX01_SHOCL</name>
<evidence type="ECO:0000259" key="4">
    <source>
        <dbReference type="PROSITE" id="PS01124"/>
    </source>
</evidence>
<dbReference type="InterPro" id="IPR009057">
    <property type="entry name" value="Homeodomain-like_sf"/>
</dbReference>
<dbReference type="PROSITE" id="PS00041">
    <property type="entry name" value="HTH_ARAC_FAMILY_1"/>
    <property type="match status" value="1"/>
</dbReference>
<dbReference type="Proteomes" id="UP000216207">
    <property type="component" value="Unassembled WGS sequence"/>
</dbReference>
<dbReference type="PROSITE" id="PS01124">
    <property type="entry name" value="HTH_ARAC_FAMILY_2"/>
    <property type="match status" value="1"/>
</dbReference>
<comment type="caution">
    <text evidence="5">The sequence shown here is derived from an EMBL/GenBank/DDBJ whole genome shotgun (WGS) entry which is preliminary data.</text>
</comment>
<proteinExistence type="predicted"/>
<dbReference type="InterPro" id="IPR018062">
    <property type="entry name" value="HTH_AraC-typ_CS"/>
</dbReference>
<dbReference type="GO" id="GO:0003700">
    <property type="term" value="F:DNA-binding transcription factor activity"/>
    <property type="evidence" value="ECO:0007669"/>
    <property type="project" value="InterPro"/>
</dbReference>
<keyword evidence="3" id="KW-0804">Transcription</keyword>
<dbReference type="PANTHER" id="PTHR43280">
    <property type="entry name" value="ARAC-FAMILY TRANSCRIPTIONAL REGULATOR"/>
    <property type="match status" value="1"/>
</dbReference>
<protein>
    <recommendedName>
        <fullName evidence="4">HTH araC/xylS-type domain-containing protein</fullName>
    </recommendedName>
</protein>
<dbReference type="EMBL" id="NPCC01000023">
    <property type="protein sequence ID" value="PAE88063.1"/>
    <property type="molecule type" value="Genomic_DNA"/>
</dbReference>
<dbReference type="AlphaFoldDB" id="A0A268NX01"/>
<organism evidence="5 6">
    <name type="scientific">Shouchella clausii</name>
    <name type="common">Alkalihalobacillus clausii</name>
    <dbReference type="NCBI Taxonomy" id="79880"/>
    <lineage>
        <taxon>Bacteria</taxon>
        <taxon>Bacillati</taxon>
        <taxon>Bacillota</taxon>
        <taxon>Bacilli</taxon>
        <taxon>Bacillales</taxon>
        <taxon>Bacillaceae</taxon>
        <taxon>Shouchella</taxon>
    </lineage>
</organism>
<evidence type="ECO:0000256" key="1">
    <source>
        <dbReference type="ARBA" id="ARBA00023015"/>
    </source>
</evidence>
<keyword evidence="2" id="KW-0238">DNA-binding</keyword>
<feature type="domain" description="HTH araC/xylS-type" evidence="4">
    <location>
        <begin position="1"/>
        <end position="76"/>
    </location>
</feature>
<keyword evidence="1" id="KW-0805">Transcription regulation</keyword>
<dbReference type="InterPro" id="IPR018060">
    <property type="entry name" value="HTH_AraC"/>
</dbReference>
<dbReference type="GO" id="GO:0043565">
    <property type="term" value="F:sequence-specific DNA binding"/>
    <property type="evidence" value="ECO:0007669"/>
    <property type="project" value="InterPro"/>
</dbReference>
<dbReference type="Pfam" id="PF12833">
    <property type="entry name" value="HTH_18"/>
    <property type="match status" value="1"/>
</dbReference>
<evidence type="ECO:0000256" key="3">
    <source>
        <dbReference type="ARBA" id="ARBA00023163"/>
    </source>
</evidence>